<proteinExistence type="inferred from homology"/>
<sequence>MNDSTTARRRRLGQGLVLLLALGGAMPLAAQTWPARPVTLVVGTPPGGSVDVYARALGDQLARQTGGTFIVENRAGANGNLSAEQVRKAAPDGHTLWISTQAMFTINPSAYPALRWQQSDFKAIAKGVESPLVLVVHPSVPVQQLGELGPWLKANPDKATYASFSPGTPSHFLGFQFAERLKVPMVHIPYKGSAPQITDLLGGQVLLGFTQLQAALPHLQTGKLKALAVTSPQRSRFLPQVPTLAEMGHGDLNTTVWFGLMAPAATPPAVIDALMAATVKAQADPGLKGKLEAQGFDVPTESGAAFDKTITTETARWAQVVKATGFKAND</sequence>
<name>A0A1L1PII8_HYDIT</name>
<dbReference type="PANTHER" id="PTHR42928">
    <property type="entry name" value="TRICARBOXYLATE-BINDING PROTEIN"/>
    <property type="match status" value="1"/>
</dbReference>
<comment type="similarity">
    <text evidence="1">Belongs to the UPF0065 (bug) family.</text>
</comment>
<keyword evidence="3" id="KW-1185">Reference proteome</keyword>
<dbReference type="PANTHER" id="PTHR42928:SF5">
    <property type="entry name" value="BLR1237 PROTEIN"/>
    <property type="match status" value="1"/>
</dbReference>
<dbReference type="Proteomes" id="UP000028878">
    <property type="component" value="Unassembled WGS sequence"/>
</dbReference>
<accession>A0A1L1PII8</accession>
<dbReference type="InterPro" id="IPR005064">
    <property type="entry name" value="BUG"/>
</dbReference>
<dbReference type="AlphaFoldDB" id="A0A1L1PII8"/>
<dbReference type="EMBL" id="CCAE010000054">
    <property type="protein sequence ID" value="CDN89812.1"/>
    <property type="molecule type" value="Genomic_DNA"/>
</dbReference>
<evidence type="ECO:0000256" key="1">
    <source>
        <dbReference type="ARBA" id="ARBA00006987"/>
    </source>
</evidence>
<gene>
    <name evidence="2" type="ORF">BN948_04252</name>
</gene>
<dbReference type="RefSeq" id="WP_009517475.1">
    <property type="nucleotide sequence ID" value="NZ_CCAE010000054.1"/>
</dbReference>
<dbReference type="Pfam" id="PF03401">
    <property type="entry name" value="TctC"/>
    <property type="match status" value="1"/>
</dbReference>
<dbReference type="InterPro" id="IPR042100">
    <property type="entry name" value="Bug_dom1"/>
</dbReference>
<dbReference type="Gene3D" id="3.40.190.10">
    <property type="entry name" value="Periplasmic binding protein-like II"/>
    <property type="match status" value="1"/>
</dbReference>
<dbReference type="Gene3D" id="3.40.190.150">
    <property type="entry name" value="Bordetella uptake gene, domain 1"/>
    <property type="match status" value="1"/>
</dbReference>
<dbReference type="CDD" id="cd07012">
    <property type="entry name" value="PBP2_Bug_TTT"/>
    <property type="match status" value="1"/>
</dbReference>
<dbReference type="PIRSF" id="PIRSF017082">
    <property type="entry name" value="YflP"/>
    <property type="match status" value="1"/>
</dbReference>
<evidence type="ECO:0000313" key="3">
    <source>
        <dbReference type="Proteomes" id="UP000028878"/>
    </source>
</evidence>
<reference evidence="3" key="1">
    <citation type="submission" date="2014-02" db="EMBL/GenBank/DDBJ databases">
        <authorList>
            <person name="Gan H."/>
        </authorList>
    </citation>
    <scope>NUCLEOTIDE SEQUENCE [LARGE SCALE GENOMIC DNA]</scope>
    <source>
        <strain evidence="3">S1</strain>
    </source>
</reference>
<protein>
    <submittedName>
        <fullName evidence="2">Twin-arginine translocation pathway signal</fullName>
    </submittedName>
</protein>
<dbReference type="SUPFAM" id="SSF53850">
    <property type="entry name" value="Periplasmic binding protein-like II"/>
    <property type="match status" value="1"/>
</dbReference>
<reference evidence="3" key="2">
    <citation type="submission" date="2014-11" db="EMBL/GenBank/DDBJ databases">
        <title>Draft genome sequence of Hydrogenophaga intermedia S1.</title>
        <authorList>
            <person name="Gan H.M."/>
            <person name="Chew T.H."/>
            <person name="Stolz A."/>
        </authorList>
    </citation>
    <scope>NUCLEOTIDE SEQUENCE [LARGE SCALE GENOMIC DNA]</scope>
    <source>
        <strain evidence="3">S1</strain>
    </source>
</reference>
<evidence type="ECO:0000313" key="2">
    <source>
        <dbReference type="EMBL" id="CDN89812.1"/>
    </source>
</evidence>
<organism evidence="2 3">
    <name type="scientific">Hydrogenophaga intermedia</name>
    <dbReference type="NCBI Taxonomy" id="65786"/>
    <lineage>
        <taxon>Bacteria</taxon>
        <taxon>Pseudomonadati</taxon>
        <taxon>Pseudomonadota</taxon>
        <taxon>Betaproteobacteria</taxon>
        <taxon>Burkholderiales</taxon>
        <taxon>Comamonadaceae</taxon>
        <taxon>Hydrogenophaga</taxon>
    </lineage>
</organism>